<dbReference type="InterPro" id="IPR006528">
    <property type="entry name" value="Phage_head_morphogenesis_dom"/>
</dbReference>
<dbReference type="RefSeq" id="WP_260719836.1">
    <property type="nucleotide sequence ID" value="NZ_CP104377.1"/>
</dbReference>
<evidence type="ECO:0000313" key="3">
    <source>
        <dbReference type="Proteomes" id="UP001058290"/>
    </source>
</evidence>
<dbReference type="PIRSF" id="PIRSF034565">
    <property type="entry name" value="UCP034565"/>
    <property type="match status" value="1"/>
</dbReference>
<feature type="domain" description="Phage head morphogenesis" evidence="1">
    <location>
        <begin position="149"/>
        <end position="271"/>
    </location>
</feature>
<evidence type="ECO:0000313" key="2">
    <source>
        <dbReference type="EMBL" id="UXC20018.1"/>
    </source>
</evidence>
<dbReference type="Proteomes" id="UP001058290">
    <property type="component" value="Chromosome"/>
</dbReference>
<keyword evidence="3" id="KW-1185">Reference proteome</keyword>
<evidence type="ECO:0000259" key="1">
    <source>
        <dbReference type="Pfam" id="PF04233"/>
    </source>
</evidence>
<dbReference type="Pfam" id="PF04233">
    <property type="entry name" value="Phage_Mu_F"/>
    <property type="match status" value="1"/>
</dbReference>
<accession>A0ABY6A180</accession>
<dbReference type="EMBL" id="CP104377">
    <property type="protein sequence ID" value="UXC20018.1"/>
    <property type="molecule type" value="Genomic_DNA"/>
</dbReference>
<dbReference type="InterPro" id="IPR017029">
    <property type="entry name" value="Phage_head_put"/>
</dbReference>
<sequence length="369" mass="41015">MVTVNELLEDEAVRHAVGLQGYSNGVLSRIMAILNRSDKRMLDELISILSDVDPITFKAERLASMLASVRTIIAAGNAEAGQRLLDELKQFVDYETAYLQQMLLANTPTVVHVASVSTNAVYSAAMSRPFQGVLLKEVWKDLTAQQFKSVRQAISQGYLEGKTTDAIIRELRGTKAKGFTDGLLEKSRRDVEAVVRTAIAHTAGNAHDAFYAKNSDVLKGLKWSATLDLRTTPQCRIRDGKLYTPETHKPIGHETPWGAGPGRLHWRCRSASIPVVKSNKELGIDLPDLELRNKSRASMDGQVPPDTTYGDWLKKQSAARQDEVLGQTRARLMRDGKLDLADMYSHKGVFLTLDELRQRDKRAFELAGL</sequence>
<organism evidence="2 3">
    <name type="scientific">Comamonas squillarum</name>
    <dbReference type="NCBI Taxonomy" id="2977320"/>
    <lineage>
        <taxon>Bacteria</taxon>
        <taxon>Pseudomonadati</taxon>
        <taxon>Pseudomonadota</taxon>
        <taxon>Betaproteobacteria</taxon>
        <taxon>Burkholderiales</taxon>
        <taxon>Comamonadaceae</taxon>
        <taxon>Comamonas</taxon>
    </lineage>
</organism>
<protein>
    <submittedName>
        <fullName evidence="2">Phage minor head protein</fullName>
    </submittedName>
</protein>
<gene>
    <name evidence="2" type="ORF">N4T19_07900</name>
</gene>
<proteinExistence type="predicted"/>
<name>A0ABY6A180_9BURK</name>
<reference evidence="2" key="1">
    <citation type="submission" date="2022-09" db="EMBL/GenBank/DDBJ databases">
        <title>Bacterial diversity in gut of crayfish and pufferfish.</title>
        <authorList>
            <person name="Huang Y."/>
        </authorList>
    </citation>
    <scope>NUCLEOTIDE SEQUENCE</scope>
    <source>
        <strain evidence="2">PR12</strain>
    </source>
</reference>